<dbReference type="Pfam" id="PF01380">
    <property type="entry name" value="SIS"/>
    <property type="match status" value="2"/>
</dbReference>
<dbReference type="PANTHER" id="PTHR10937:SF8">
    <property type="entry name" value="AMINOTRANSFERASE-RELATED"/>
    <property type="match status" value="1"/>
</dbReference>
<evidence type="ECO:0000313" key="4">
    <source>
        <dbReference type="Proteomes" id="UP000318834"/>
    </source>
</evidence>
<dbReference type="InterPro" id="IPR035490">
    <property type="entry name" value="GlmS/FrlB_SIS"/>
</dbReference>
<dbReference type="EMBL" id="VBAP01000051">
    <property type="protein sequence ID" value="TMI74914.1"/>
    <property type="molecule type" value="Genomic_DNA"/>
</dbReference>
<dbReference type="SUPFAM" id="SSF53697">
    <property type="entry name" value="SIS domain"/>
    <property type="match status" value="1"/>
</dbReference>
<comment type="caution">
    <text evidence="3">The sequence shown here is derived from an EMBL/GenBank/DDBJ whole genome shotgun (WGS) entry which is preliminary data.</text>
</comment>
<dbReference type="GO" id="GO:0097367">
    <property type="term" value="F:carbohydrate derivative binding"/>
    <property type="evidence" value="ECO:0007669"/>
    <property type="project" value="InterPro"/>
</dbReference>
<dbReference type="InterPro" id="IPR046348">
    <property type="entry name" value="SIS_dom_sf"/>
</dbReference>
<accession>A0A537IUC1</accession>
<evidence type="ECO:0000259" key="2">
    <source>
        <dbReference type="PROSITE" id="PS51464"/>
    </source>
</evidence>
<sequence length="352" mass="38060">MAPRPRPGQLMLDEIREQPLVLERLWREEGAAVSALARRLRARRPPAVVLAARGTSDNAALYGRYLIETRLGIPVSLAAPSVVTLYGARVRWRGMVAIGLSQSGRSPDIVRFIEATRDAGALTVAITNSPRAPLARAADEVLVLHAGQERSVAATKTYTAQLTMLSLLVAHTAEDRRLIRAHEALPDAVASALETVPAVTDAAAHLSQASECLVTSRGYNFATALEAALKLKESSRMVAEALSSADLLHGPIAVVERDFPIIVVAPRGRALGHLSGVLRRLLRRRARTVVLSSVPRLLASAAVPVRLPDVQEEALSPHVYIVPLQLLAYHTARLRGLDPDRPQGLRKVTYVL</sequence>
<dbReference type="CDD" id="cd05008">
    <property type="entry name" value="SIS_GlmS_GlmD_1"/>
    <property type="match status" value="1"/>
</dbReference>
<evidence type="ECO:0000313" key="3">
    <source>
        <dbReference type="EMBL" id="TMI74914.1"/>
    </source>
</evidence>
<gene>
    <name evidence="3" type="ORF">E6H05_07500</name>
</gene>
<dbReference type="PANTHER" id="PTHR10937">
    <property type="entry name" value="GLUCOSAMINE--FRUCTOSE-6-PHOSPHATE AMINOTRANSFERASE, ISOMERIZING"/>
    <property type="match status" value="1"/>
</dbReference>
<proteinExistence type="predicted"/>
<dbReference type="InterPro" id="IPR001347">
    <property type="entry name" value="SIS_dom"/>
</dbReference>
<keyword evidence="1" id="KW-0677">Repeat</keyword>
<dbReference type="InterPro" id="IPR035466">
    <property type="entry name" value="GlmS/AgaS_SIS"/>
</dbReference>
<name>A0A537IUC1_9BACT</name>
<dbReference type="Gene3D" id="3.40.50.10490">
    <property type="entry name" value="Glucose-6-phosphate isomerase like protein, domain 1"/>
    <property type="match status" value="2"/>
</dbReference>
<dbReference type="AlphaFoldDB" id="A0A537IUC1"/>
<reference evidence="3 4" key="1">
    <citation type="journal article" date="2019" name="Nat. Microbiol.">
        <title>Mediterranean grassland soil C-N compound turnover is dependent on rainfall and depth, and is mediated by genomically divergent microorganisms.</title>
        <authorList>
            <person name="Diamond S."/>
            <person name="Andeer P.F."/>
            <person name="Li Z."/>
            <person name="Crits-Christoph A."/>
            <person name="Burstein D."/>
            <person name="Anantharaman K."/>
            <person name="Lane K.R."/>
            <person name="Thomas B.C."/>
            <person name="Pan C."/>
            <person name="Northen T.R."/>
            <person name="Banfield J.F."/>
        </authorList>
    </citation>
    <scope>NUCLEOTIDE SEQUENCE [LARGE SCALE GENOMIC DNA]</scope>
    <source>
        <strain evidence="3">NP_8</strain>
    </source>
</reference>
<feature type="domain" description="SIS" evidence="2">
    <location>
        <begin position="36"/>
        <end position="178"/>
    </location>
</feature>
<dbReference type="GO" id="GO:1901135">
    <property type="term" value="P:carbohydrate derivative metabolic process"/>
    <property type="evidence" value="ECO:0007669"/>
    <property type="project" value="InterPro"/>
</dbReference>
<dbReference type="PROSITE" id="PS51464">
    <property type="entry name" value="SIS"/>
    <property type="match status" value="2"/>
</dbReference>
<dbReference type="CDD" id="cd05009">
    <property type="entry name" value="SIS_GlmS_GlmD_2"/>
    <property type="match status" value="1"/>
</dbReference>
<dbReference type="Proteomes" id="UP000318834">
    <property type="component" value="Unassembled WGS sequence"/>
</dbReference>
<evidence type="ECO:0000256" key="1">
    <source>
        <dbReference type="ARBA" id="ARBA00022737"/>
    </source>
</evidence>
<organism evidence="3 4">
    <name type="scientific">Candidatus Segetimicrobium genomatis</name>
    <dbReference type="NCBI Taxonomy" id="2569760"/>
    <lineage>
        <taxon>Bacteria</taxon>
        <taxon>Bacillati</taxon>
        <taxon>Candidatus Sysuimicrobiota</taxon>
        <taxon>Candidatus Sysuimicrobiia</taxon>
        <taxon>Candidatus Sysuimicrobiales</taxon>
        <taxon>Candidatus Segetimicrobiaceae</taxon>
        <taxon>Candidatus Segetimicrobium</taxon>
    </lineage>
</organism>
<protein>
    <submittedName>
        <fullName evidence="3">SIS domain-containing protein</fullName>
    </submittedName>
</protein>
<feature type="domain" description="SIS" evidence="2">
    <location>
        <begin position="202"/>
        <end position="342"/>
    </location>
</feature>